<proteinExistence type="predicted"/>
<evidence type="ECO:0000313" key="3">
    <source>
        <dbReference type="EMBL" id="KAF8474370.1"/>
    </source>
</evidence>
<name>A0A9P5MR60_9AGAM</name>
<gene>
    <name evidence="3" type="ORF">DFH94DRAFT_805875</name>
</gene>
<sequence>MRYGIFLGPNSLAEDVDEIAAALRQPGRIRIIQLAVTVPLLEKLAAITQEQFPGLEILDLTTQTEAGLILHDQFLGGAAPCLHTLRTTKIALPALPQLLLSSTNLVSLQLEAIPSAGYIPPEDLITTLSAMIRLQMFYVHFLSSTSRPETKESLEPTPKRASLPSLKYFEFHGDSEYLERLSDGIDASVKYIYLTFFNDLEYPISKLRGIIGRSETSSFEVVEARVYYSGADLSITFSQLEPPRCLGLRITCGQFDWQMASITDICDSVAQLHPSITLSTVRQLDVYASPPLPDGHDDMDHSQFSDLFRIFASTVELANMKDFYVEEHEEFASVETALSPFITARRRSNLPISLHPWKPSNSSTSPRHTAPTRAPVSFIQGNDPALALEEDIQQTCERFSPRSFAIHSLHQRAQFLLLSFMRSRRAKDLENSIEIARNLLDMRPRQLRRVKLLRMLAFCYALGSHEPGHMNKSVAMFEDAFQDESATTSERLIIAWWWATFAREWDHPSTTLAYQNTLSALQCALTGAFAVQWQASTIGRLGSKIHIPLDYASYQIEKGQLELAVETIEQGKTMIWSDIYGLRTSAGRLRAVDPDLADRLATVSQDLTAVNASILAHRAVGSRLDEEEDHEHMDTFSPMFKEQRRLLRERQEIVAGIKALPGFENFMEAVRFQTLQNAASCGPIIIINHCRWRCDILIVLHNKPPFLIPTTEGFYERASTLASTLLDARKKYAVESELYQQELRSILKELYERVGQPVLNKLQELGTEEQSRIWWYPTSVFCSLPLHAMGPVPSTDGRERYFSDIYICSYTPTLGSLIAARTPTAPTSDRGPTLLFVGRPNESPRGTRDMKVIRSIGVPATRLVFGNATREAVINGLQKHRLAHFACRSYREEGKPFDTALELDGGDRLALLDIVRGRVPTTELAVLSSGRTAELVDGTDFVEGLHLAAAMQYYGFGSVVGTMWDLGDVGGEDLSLGFYNETLSGGAAEDGTPPSERSARALRHMVQKLRETRVTLQRWANWVHYGA</sequence>
<evidence type="ECO:0000256" key="1">
    <source>
        <dbReference type="SAM" id="MobiDB-lite"/>
    </source>
</evidence>
<reference evidence="3" key="1">
    <citation type="submission" date="2019-10" db="EMBL/GenBank/DDBJ databases">
        <authorList>
            <consortium name="DOE Joint Genome Institute"/>
            <person name="Kuo A."/>
            <person name="Miyauchi S."/>
            <person name="Kiss E."/>
            <person name="Drula E."/>
            <person name="Kohler A."/>
            <person name="Sanchez-Garcia M."/>
            <person name="Andreopoulos B."/>
            <person name="Barry K.W."/>
            <person name="Bonito G."/>
            <person name="Buee M."/>
            <person name="Carver A."/>
            <person name="Chen C."/>
            <person name="Cichocki N."/>
            <person name="Clum A."/>
            <person name="Culley D."/>
            <person name="Crous P.W."/>
            <person name="Fauchery L."/>
            <person name="Girlanda M."/>
            <person name="Hayes R."/>
            <person name="Keri Z."/>
            <person name="LaButti K."/>
            <person name="Lipzen A."/>
            <person name="Lombard V."/>
            <person name="Magnuson J."/>
            <person name="Maillard F."/>
            <person name="Morin E."/>
            <person name="Murat C."/>
            <person name="Nolan M."/>
            <person name="Ohm R."/>
            <person name="Pangilinan J."/>
            <person name="Pereira M."/>
            <person name="Perotto S."/>
            <person name="Peter M."/>
            <person name="Riley R."/>
            <person name="Sitrit Y."/>
            <person name="Stielow B."/>
            <person name="Szollosi G."/>
            <person name="Zifcakova L."/>
            <person name="Stursova M."/>
            <person name="Spatafora J.W."/>
            <person name="Tedersoo L."/>
            <person name="Vaario L.-M."/>
            <person name="Yamada A."/>
            <person name="Yan M."/>
            <person name="Wang P."/>
            <person name="Xu J."/>
            <person name="Bruns T."/>
            <person name="Baldrian P."/>
            <person name="Vilgalys R."/>
            <person name="Henrissat B."/>
            <person name="Grigoriev I.V."/>
            <person name="Hibbett D."/>
            <person name="Nagy L.G."/>
            <person name="Martin F.M."/>
        </authorList>
    </citation>
    <scope>NUCLEOTIDE SEQUENCE</scope>
    <source>
        <strain evidence="3">Prilba</strain>
    </source>
</reference>
<feature type="region of interest" description="Disordered" evidence="1">
    <location>
        <begin position="823"/>
        <end position="845"/>
    </location>
</feature>
<feature type="domain" description="CHAT" evidence="2">
    <location>
        <begin position="746"/>
        <end position="1026"/>
    </location>
</feature>
<dbReference type="Proteomes" id="UP000759537">
    <property type="component" value="Unassembled WGS sequence"/>
</dbReference>
<accession>A0A9P5MR60</accession>
<protein>
    <submittedName>
        <fullName evidence="3">CHAT domain-containing protein</fullName>
    </submittedName>
</protein>
<evidence type="ECO:0000313" key="4">
    <source>
        <dbReference type="Proteomes" id="UP000759537"/>
    </source>
</evidence>
<dbReference type="AlphaFoldDB" id="A0A9P5MR60"/>
<keyword evidence="4" id="KW-1185">Reference proteome</keyword>
<evidence type="ECO:0000259" key="2">
    <source>
        <dbReference type="Pfam" id="PF12770"/>
    </source>
</evidence>
<dbReference type="InterPro" id="IPR024983">
    <property type="entry name" value="CHAT_dom"/>
</dbReference>
<reference evidence="3" key="2">
    <citation type="journal article" date="2020" name="Nat. Commun.">
        <title>Large-scale genome sequencing of mycorrhizal fungi provides insights into the early evolution of symbiotic traits.</title>
        <authorList>
            <person name="Miyauchi S."/>
            <person name="Kiss E."/>
            <person name="Kuo A."/>
            <person name="Drula E."/>
            <person name="Kohler A."/>
            <person name="Sanchez-Garcia M."/>
            <person name="Morin E."/>
            <person name="Andreopoulos B."/>
            <person name="Barry K.W."/>
            <person name="Bonito G."/>
            <person name="Buee M."/>
            <person name="Carver A."/>
            <person name="Chen C."/>
            <person name="Cichocki N."/>
            <person name="Clum A."/>
            <person name="Culley D."/>
            <person name="Crous P.W."/>
            <person name="Fauchery L."/>
            <person name="Girlanda M."/>
            <person name="Hayes R.D."/>
            <person name="Keri Z."/>
            <person name="LaButti K."/>
            <person name="Lipzen A."/>
            <person name="Lombard V."/>
            <person name="Magnuson J."/>
            <person name="Maillard F."/>
            <person name="Murat C."/>
            <person name="Nolan M."/>
            <person name="Ohm R.A."/>
            <person name="Pangilinan J."/>
            <person name="Pereira M.F."/>
            <person name="Perotto S."/>
            <person name="Peter M."/>
            <person name="Pfister S."/>
            <person name="Riley R."/>
            <person name="Sitrit Y."/>
            <person name="Stielow J.B."/>
            <person name="Szollosi G."/>
            <person name="Zifcakova L."/>
            <person name="Stursova M."/>
            <person name="Spatafora J.W."/>
            <person name="Tedersoo L."/>
            <person name="Vaario L.M."/>
            <person name="Yamada A."/>
            <person name="Yan M."/>
            <person name="Wang P."/>
            <person name="Xu J."/>
            <person name="Bruns T."/>
            <person name="Baldrian P."/>
            <person name="Vilgalys R."/>
            <person name="Dunand C."/>
            <person name="Henrissat B."/>
            <person name="Grigoriev I.V."/>
            <person name="Hibbett D."/>
            <person name="Nagy L.G."/>
            <person name="Martin F.M."/>
        </authorList>
    </citation>
    <scope>NUCLEOTIDE SEQUENCE</scope>
    <source>
        <strain evidence="3">Prilba</strain>
    </source>
</reference>
<dbReference type="EMBL" id="WHVB01000017">
    <property type="protein sequence ID" value="KAF8474370.1"/>
    <property type="molecule type" value="Genomic_DNA"/>
</dbReference>
<comment type="caution">
    <text evidence="3">The sequence shown here is derived from an EMBL/GenBank/DDBJ whole genome shotgun (WGS) entry which is preliminary data.</text>
</comment>
<dbReference type="OrthoDB" id="9991317at2759"/>
<dbReference type="Pfam" id="PF12770">
    <property type="entry name" value="CHAT"/>
    <property type="match status" value="1"/>
</dbReference>
<organism evidence="3 4">
    <name type="scientific">Russula ochroleuca</name>
    <dbReference type="NCBI Taxonomy" id="152965"/>
    <lineage>
        <taxon>Eukaryota</taxon>
        <taxon>Fungi</taxon>
        <taxon>Dikarya</taxon>
        <taxon>Basidiomycota</taxon>
        <taxon>Agaricomycotina</taxon>
        <taxon>Agaricomycetes</taxon>
        <taxon>Russulales</taxon>
        <taxon>Russulaceae</taxon>
        <taxon>Russula</taxon>
    </lineage>
</organism>